<evidence type="ECO:0000313" key="3">
    <source>
        <dbReference type="EMBL" id="MFM2483493.1"/>
    </source>
</evidence>
<keyword evidence="4" id="KW-1185">Reference proteome</keyword>
<protein>
    <submittedName>
        <fullName evidence="3">NUDIX domain-containing protein</fullName>
    </submittedName>
</protein>
<dbReference type="InterPro" id="IPR020476">
    <property type="entry name" value="Nudix_hydrolase"/>
</dbReference>
<dbReference type="Pfam" id="PF00293">
    <property type="entry name" value="NUDIX"/>
    <property type="match status" value="1"/>
</dbReference>
<dbReference type="EMBL" id="JBEQCT010000001">
    <property type="protein sequence ID" value="MFM2483493.1"/>
    <property type="molecule type" value="Genomic_DNA"/>
</dbReference>
<sequence>MIKEHGMNGYRLPGGHIELGEKIETAIIREALEKTGVQAEFQSILGFTT</sequence>
<dbReference type="Proteomes" id="UP001629953">
    <property type="component" value="Unassembled WGS sequence"/>
</dbReference>
<comment type="caution">
    <text evidence="3">The sequence shown here is derived from an EMBL/GenBank/DDBJ whole genome shotgun (WGS) entry which is preliminary data.</text>
</comment>
<evidence type="ECO:0000259" key="2">
    <source>
        <dbReference type="PROSITE" id="PS51462"/>
    </source>
</evidence>
<proteinExistence type="predicted"/>
<evidence type="ECO:0000313" key="4">
    <source>
        <dbReference type="Proteomes" id="UP001629953"/>
    </source>
</evidence>
<organism evidence="3 4">
    <name type="scientific">Celerinatantimonas yamalensis</name>
    <dbReference type="NCBI Taxonomy" id="559956"/>
    <lineage>
        <taxon>Bacteria</taxon>
        <taxon>Pseudomonadati</taxon>
        <taxon>Pseudomonadota</taxon>
        <taxon>Gammaproteobacteria</taxon>
        <taxon>Celerinatantimonadaceae</taxon>
        <taxon>Celerinatantimonas</taxon>
    </lineage>
</organism>
<dbReference type="PROSITE" id="PS51462">
    <property type="entry name" value="NUDIX"/>
    <property type="match status" value="1"/>
</dbReference>
<dbReference type="InterPro" id="IPR000086">
    <property type="entry name" value="NUDIX_hydrolase_dom"/>
</dbReference>
<keyword evidence="1" id="KW-0378">Hydrolase</keyword>
<accession>A0ABW9G1M3</accession>
<dbReference type="Gene3D" id="3.90.79.10">
    <property type="entry name" value="Nucleoside Triphosphate Pyrophosphohydrolase"/>
    <property type="match status" value="1"/>
</dbReference>
<dbReference type="InterPro" id="IPR015797">
    <property type="entry name" value="NUDIX_hydrolase-like_dom_sf"/>
</dbReference>
<dbReference type="SUPFAM" id="SSF55811">
    <property type="entry name" value="Nudix"/>
    <property type="match status" value="1"/>
</dbReference>
<evidence type="ECO:0000256" key="1">
    <source>
        <dbReference type="ARBA" id="ARBA00022801"/>
    </source>
</evidence>
<name>A0ABW9G1M3_9GAMM</name>
<dbReference type="PRINTS" id="PR00502">
    <property type="entry name" value="NUDIXFAMILY"/>
</dbReference>
<reference evidence="3 4" key="1">
    <citation type="journal article" date="2013" name="Int. J. Syst. Evol. Microbiol.">
        <title>Celerinatantimonas yamalensis sp. nov., a cold-adapted diazotrophic bacterium from a cold permafrost brine.</title>
        <authorList>
            <person name="Shcherbakova V."/>
            <person name="Chuvilskaya N."/>
            <person name="Rivkina E."/>
            <person name="Demidov N."/>
            <person name="Uchaeva V."/>
            <person name="Suetin S."/>
            <person name="Suzina N."/>
            <person name="Gilichinsky D."/>
        </authorList>
    </citation>
    <scope>NUCLEOTIDE SEQUENCE [LARGE SCALE GENOMIC DNA]</scope>
    <source>
        <strain evidence="3 4">C7</strain>
    </source>
</reference>
<gene>
    <name evidence="3" type="ORF">ABUE30_00070</name>
</gene>
<feature type="domain" description="Nudix hydrolase" evidence="2">
    <location>
        <begin position="1"/>
        <end position="49"/>
    </location>
</feature>